<evidence type="ECO:0000256" key="1">
    <source>
        <dbReference type="ARBA" id="ARBA00022679"/>
    </source>
</evidence>
<evidence type="ECO:0000256" key="3">
    <source>
        <dbReference type="SAM" id="MobiDB-lite"/>
    </source>
</evidence>
<dbReference type="EMBL" id="ASPP01020306">
    <property type="protein sequence ID" value="ETO13948.1"/>
    <property type="molecule type" value="Genomic_DNA"/>
</dbReference>
<accession>X6MIX5</accession>
<dbReference type="CDD" id="cd00864">
    <property type="entry name" value="PI3Ka"/>
    <property type="match status" value="1"/>
</dbReference>
<sequence>MLMYPWIDILPNYFQWYDIKGITIERNVKKVDSPSITPNKHDTDHRRESISGMELDMKEIDVDDNTNRHLDGTYKSFFSFCVVCIESNYNLHFQKKKKKKKTTTTKKREQGKIIYRSMTITHIPFSFEILSIINCEKFPKYDTSVYDRIMFSVELQIGKLVYESELFITSAIKPQTRVSNRIAFGGQYQNALLHTSSDLMLSDLPVEATLCIVAFENSQCHFSPNSNVDRPSNNFVDKDTLENILTRVMHQTKRSARQIPIVNENQELDNNVFVDTNEAIELSHGTSNVSQSDSSPNHVASRSSTVRASDMRIDRNDGHDHDMLRHVFDNCTPLGYVRMPLVDEFRRYRNGRHQWTLWNIPIFKKKKVWPSKYTPREKKDTHFQNVAVFVLYAGTNTNTNDNTSTYQCEIELVIGPYLPLSSPSDASPYNEKTRQSIEVEPMPTTQDQKRHQIVILAPLFNHMNESRTSDERPTVTSQDIKDANNIIKKDPLTTLTVAEKRLIWNVRYLLTSKFNALPVVLRSVDWRDPSMRAEMYRLLYQWDRPNTPENALELLHYEFADARVRHFAVTMCLADLCNVKLKTYLLQIVQCLKTELHHYSFLSHFILKRAIQAPYLIGHHLFWLCKADLWQNQLKNRLTVLLENLLMHCFWYPRQLFLQNEMTHELTRIHKIVKYSLRVEKKPIADVKQMLYKSVSDLNQWIELVLRDSFTLPVNPNFPLSQLLVEKCSFFGSAQLPLRIVCKSMDPHGDGLSVIFKAGDDLRQDILTLQLMSIMDQLWMYSGKDLRLRIYEVVATGKDTGFIEIVTNSETVNHLSREVGNWFDGPQDSTSHFRYLLRHNHESLYSLLSAQDRFIRSCAGSVIATWILGIGDRHPDNYMIHQAGDLFR</sequence>
<dbReference type="InterPro" id="IPR036940">
    <property type="entry name" value="PI3/4_kinase_cat_sf"/>
</dbReference>
<evidence type="ECO:0008006" key="8">
    <source>
        <dbReference type="Google" id="ProtNLM"/>
    </source>
</evidence>
<dbReference type="InterPro" id="IPR001263">
    <property type="entry name" value="PI3K_accessory_dom"/>
</dbReference>
<dbReference type="InterPro" id="IPR015433">
    <property type="entry name" value="PI3/4_kinase"/>
</dbReference>
<dbReference type="OrthoDB" id="67688at2759"/>
<dbReference type="GO" id="GO:0016477">
    <property type="term" value="P:cell migration"/>
    <property type="evidence" value="ECO:0007669"/>
    <property type="project" value="TreeGrafter"/>
</dbReference>
<feature type="domain" description="PI3K/PI4K catalytic" evidence="4">
    <location>
        <begin position="724"/>
        <end position="888"/>
    </location>
</feature>
<evidence type="ECO:0000256" key="2">
    <source>
        <dbReference type="ARBA" id="ARBA00022777"/>
    </source>
</evidence>
<dbReference type="InterPro" id="IPR018936">
    <property type="entry name" value="PI3/4_kinase_CS"/>
</dbReference>
<dbReference type="GO" id="GO:0005737">
    <property type="term" value="C:cytoplasm"/>
    <property type="evidence" value="ECO:0007669"/>
    <property type="project" value="TreeGrafter"/>
</dbReference>
<dbReference type="GO" id="GO:0016303">
    <property type="term" value="F:1-phosphatidylinositol-3-kinase activity"/>
    <property type="evidence" value="ECO:0007669"/>
    <property type="project" value="TreeGrafter"/>
</dbReference>
<dbReference type="InterPro" id="IPR011009">
    <property type="entry name" value="Kinase-like_dom_sf"/>
</dbReference>
<keyword evidence="7" id="KW-1185">Reference proteome</keyword>
<dbReference type="InterPro" id="IPR016024">
    <property type="entry name" value="ARM-type_fold"/>
</dbReference>
<protein>
    <recommendedName>
        <fullName evidence="8">Phosphatidylinositol 3-kinase</fullName>
    </recommendedName>
</protein>
<dbReference type="SUPFAM" id="SSF56112">
    <property type="entry name" value="Protein kinase-like (PK-like)"/>
    <property type="match status" value="1"/>
</dbReference>
<keyword evidence="2" id="KW-0418">Kinase</keyword>
<dbReference type="Gene3D" id="1.10.1070.11">
    <property type="entry name" value="Phosphatidylinositol 3-/4-kinase, catalytic domain"/>
    <property type="match status" value="1"/>
</dbReference>
<dbReference type="GO" id="GO:0005886">
    <property type="term" value="C:plasma membrane"/>
    <property type="evidence" value="ECO:0007669"/>
    <property type="project" value="TreeGrafter"/>
</dbReference>
<dbReference type="PROSITE" id="PS00916">
    <property type="entry name" value="PI3_4_KINASE_2"/>
    <property type="match status" value="1"/>
</dbReference>
<dbReference type="Pfam" id="PF00613">
    <property type="entry name" value="PI3Ka"/>
    <property type="match status" value="1"/>
</dbReference>
<feature type="region of interest" description="Disordered" evidence="3">
    <location>
        <begin position="284"/>
        <end position="308"/>
    </location>
</feature>
<dbReference type="Gene3D" id="3.30.1010.10">
    <property type="entry name" value="Phosphatidylinositol 3-kinase Catalytic Subunit, Chain A, domain 4"/>
    <property type="match status" value="1"/>
</dbReference>
<evidence type="ECO:0000259" key="4">
    <source>
        <dbReference type="PROSITE" id="PS50290"/>
    </source>
</evidence>
<dbReference type="InterPro" id="IPR042236">
    <property type="entry name" value="PI3K_accessory_sf"/>
</dbReference>
<comment type="caution">
    <text evidence="6">The sequence shown here is derived from an EMBL/GenBank/DDBJ whole genome shotgun (WGS) entry which is preliminary data.</text>
</comment>
<evidence type="ECO:0000259" key="5">
    <source>
        <dbReference type="PROSITE" id="PS51545"/>
    </source>
</evidence>
<dbReference type="PANTHER" id="PTHR10048">
    <property type="entry name" value="PHOSPHATIDYLINOSITOL KINASE"/>
    <property type="match status" value="1"/>
</dbReference>
<proteinExistence type="predicted"/>
<dbReference type="GO" id="GO:0005942">
    <property type="term" value="C:phosphatidylinositol 3-kinase complex"/>
    <property type="evidence" value="ECO:0007669"/>
    <property type="project" value="TreeGrafter"/>
</dbReference>
<evidence type="ECO:0000313" key="6">
    <source>
        <dbReference type="EMBL" id="ETO13948.1"/>
    </source>
</evidence>
<reference evidence="6 7" key="1">
    <citation type="journal article" date="2013" name="Curr. Biol.">
        <title>The Genome of the Foraminiferan Reticulomyxa filosa.</title>
        <authorList>
            <person name="Glockner G."/>
            <person name="Hulsmann N."/>
            <person name="Schleicher M."/>
            <person name="Noegel A.A."/>
            <person name="Eichinger L."/>
            <person name="Gallinger C."/>
            <person name="Pawlowski J."/>
            <person name="Sierra R."/>
            <person name="Euteneuer U."/>
            <person name="Pillet L."/>
            <person name="Moustafa A."/>
            <person name="Platzer M."/>
            <person name="Groth M."/>
            <person name="Szafranski K."/>
            <person name="Schliwa M."/>
        </authorList>
    </citation>
    <scope>NUCLEOTIDE SEQUENCE [LARGE SCALE GENOMIC DNA]</scope>
</reference>
<dbReference type="PROSITE" id="PS51545">
    <property type="entry name" value="PIK_HELICAL"/>
    <property type="match status" value="1"/>
</dbReference>
<dbReference type="SMART" id="SM00146">
    <property type="entry name" value="PI3Kc"/>
    <property type="match status" value="1"/>
</dbReference>
<dbReference type="InterPro" id="IPR000403">
    <property type="entry name" value="PI3/4_kinase_cat_dom"/>
</dbReference>
<dbReference type="Pfam" id="PF00454">
    <property type="entry name" value="PI3_PI4_kinase"/>
    <property type="match status" value="1"/>
</dbReference>
<dbReference type="SMART" id="SM00145">
    <property type="entry name" value="PI3Ka"/>
    <property type="match status" value="1"/>
</dbReference>
<dbReference type="GO" id="GO:0048015">
    <property type="term" value="P:phosphatidylinositol-mediated signaling"/>
    <property type="evidence" value="ECO:0007669"/>
    <property type="project" value="TreeGrafter"/>
</dbReference>
<keyword evidence="1" id="KW-0808">Transferase</keyword>
<feature type="compositionally biased region" description="Polar residues" evidence="3">
    <location>
        <begin position="284"/>
        <end position="307"/>
    </location>
</feature>
<dbReference type="PANTHER" id="PTHR10048:SF14">
    <property type="entry name" value="LD28067P"/>
    <property type="match status" value="1"/>
</dbReference>
<dbReference type="SUPFAM" id="SSF48371">
    <property type="entry name" value="ARM repeat"/>
    <property type="match status" value="1"/>
</dbReference>
<dbReference type="GO" id="GO:0043491">
    <property type="term" value="P:phosphatidylinositol 3-kinase/protein kinase B signal transduction"/>
    <property type="evidence" value="ECO:0007669"/>
    <property type="project" value="TreeGrafter"/>
</dbReference>
<organism evidence="6 7">
    <name type="scientific">Reticulomyxa filosa</name>
    <dbReference type="NCBI Taxonomy" id="46433"/>
    <lineage>
        <taxon>Eukaryota</taxon>
        <taxon>Sar</taxon>
        <taxon>Rhizaria</taxon>
        <taxon>Retaria</taxon>
        <taxon>Foraminifera</taxon>
        <taxon>Monothalamids</taxon>
        <taxon>Reticulomyxidae</taxon>
        <taxon>Reticulomyxa</taxon>
    </lineage>
</organism>
<dbReference type="AlphaFoldDB" id="X6MIX5"/>
<dbReference type="PROSITE" id="PS00915">
    <property type="entry name" value="PI3_4_KINASE_1"/>
    <property type="match status" value="1"/>
</dbReference>
<gene>
    <name evidence="6" type="ORF">RFI_23418</name>
</gene>
<dbReference type="PROSITE" id="PS50290">
    <property type="entry name" value="PI3_4_KINASE_3"/>
    <property type="match status" value="1"/>
</dbReference>
<evidence type="ECO:0000313" key="7">
    <source>
        <dbReference type="Proteomes" id="UP000023152"/>
    </source>
</evidence>
<feature type="domain" description="PIK helical" evidence="5">
    <location>
        <begin position="469"/>
        <end position="648"/>
    </location>
</feature>
<dbReference type="Proteomes" id="UP000023152">
    <property type="component" value="Unassembled WGS sequence"/>
</dbReference>
<dbReference type="Gene3D" id="1.25.40.70">
    <property type="entry name" value="Phosphatidylinositol 3-kinase, accessory domain (PIK)"/>
    <property type="match status" value="1"/>
</dbReference>
<dbReference type="GO" id="GO:0035005">
    <property type="term" value="F:1-phosphatidylinositol-4-phosphate 3-kinase activity"/>
    <property type="evidence" value="ECO:0007669"/>
    <property type="project" value="TreeGrafter"/>
</dbReference>
<name>X6MIX5_RETFI</name>